<comment type="similarity">
    <text evidence="1">Belongs to the transglycosylase family. Rpf subfamily.</text>
</comment>
<gene>
    <name evidence="4" type="ORF">BN11_140005</name>
</gene>
<dbReference type="InterPro" id="IPR010618">
    <property type="entry name" value="RPF"/>
</dbReference>
<dbReference type="Gene3D" id="1.10.530.10">
    <property type="match status" value="1"/>
</dbReference>
<evidence type="ECO:0000313" key="5">
    <source>
        <dbReference type="Proteomes" id="UP000035763"/>
    </source>
</evidence>
<reference evidence="4 5" key="1">
    <citation type="journal article" date="2013" name="ISME J.">
        <title>A metabolic model for members of the genus Tetrasphaera involved in enhanced biological phosphorus removal.</title>
        <authorList>
            <person name="Kristiansen R."/>
            <person name="Nguyen H.T.T."/>
            <person name="Saunders A.M."/>
            <person name="Nielsen J.L."/>
            <person name="Wimmer R."/>
            <person name="Le V.Q."/>
            <person name="McIlroy S.J."/>
            <person name="Petrovski S."/>
            <person name="Seviour R.J."/>
            <person name="Calteau A."/>
            <person name="Nielsen K.L."/>
            <person name="Nielsen P.H."/>
        </authorList>
    </citation>
    <scope>NUCLEOTIDE SEQUENCE [LARGE SCALE GENOMIC DNA]</scope>
    <source>
        <strain evidence="4 5">Ben110</strain>
    </source>
</reference>
<name>W6JTL3_9MICO</name>
<dbReference type="STRING" id="1193182.BN11_140005"/>
<dbReference type="EMBL" id="CAJA01000046">
    <property type="protein sequence ID" value="CCH72157.1"/>
    <property type="molecule type" value="Genomic_DNA"/>
</dbReference>
<keyword evidence="5" id="KW-1185">Reference proteome</keyword>
<protein>
    <submittedName>
        <fullName evidence="4">Putative peptidase</fullName>
    </submittedName>
</protein>
<dbReference type="AlphaFoldDB" id="W6JTL3"/>
<evidence type="ECO:0000259" key="3">
    <source>
        <dbReference type="Pfam" id="PF06737"/>
    </source>
</evidence>
<feature type="domain" description="Resuscitation-promoting factor core lysozyme-like" evidence="3">
    <location>
        <begin position="43"/>
        <end position="117"/>
    </location>
</feature>
<dbReference type="CDD" id="cd13925">
    <property type="entry name" value="RPF"/>
    <property type="match status" value="1"/>
</dbReference>
<dbReference type="OrthoDB" id="1404170at2"/>
<keyword evidence="2" id="KW-0378">Hydrolase</keyword>
<dbReference type="SUPFAM" id="SSF53955">
    <property type="entry name" value="Lysozyme-like"/>
    <property type="match status" value="1"/>
</dbReference>
<dbReference type="RefSeq" id="WP_048693683.1">
    <property type="nucleotide sequence ID" value="NZ_HG764815.1"/>
</dbReference>
<dbReference type="InterPro" id="IPR023346">
    <property type="entry name" value="Lysozyme-like_dom_sf"/>
</dbReference>
<comment type="caution">
    <text evidence="4">The sequence shown here is derived from an EMBL/GenBank/DDBJ whole genome shotgun (WGS) entry which is preliminary data.</text>
</comment>
<sequence length="232" mass="24371">MARATSYVGRHRTPRPLRSRLAGPGIAGAAAAGVLIAPGVAHAEHVWDRVADCESSGNWSINTGNGYYGGLQFSYSTWLGFGGGQYASYAHQASKAEQIDTAQEVLKVQGPGAWPVCSVRAGLTVSNGLAVNPWTDSTGTTGGTGTSGDLVVDGVLGPKTYSAMEKWIGRPVNGNWGTEDKKALQRKVKVYPDGIVGPITTKALQRVIGHSQTGVWGSSTTKALQTYLNRVL</sequence>
<evidence type="ECO:0000256" key="2">
    <source>
        <dbReference type="ARBA" id="ARBA00022801"/>
    </source>
</evidence>
<proteinExistence type="inferred from homology"/>
<dbReference type="Proteomes" id="UP000035763">
    <property type="component" value="Unassembled WGS sequence"/>
</dbReference>
<accession>W6JTL3</accession>
<evidence type="ECO:0000313" key="4">
    <source>
        <dbReference type="EMBL" id="CCH72157.1"/>
    </source>
</evidence>
<dbReference type="Pfam" id="PF06737">
    <property type="entry name" value="Transglycosylas"/>
    <property type="match status" value="1"/>
</dbReference>
<organism evidence="4 5">
    <name type="scientific">Nostocoides australiense Ben110</name>
    <dbReference type="NCBI Taxonomy" id="1193182"/>
    <lineage>
        <taxon>Bacteria</taxon>
        <taxon>Bacillati</taxon>
        <taxon>Actinomycetota</taxon>
        <taxon>Actinomycetes</taxon>
        <taxon>Micrococcales</taxon>
        <taxon>Intrasporangiaceae</taxon>
        <taxon>Nostocoides</taxon>
    </lineage>
</organism>
<evidence type="ECO:0000256" key="1">
    <source>
        <dbReference type="ARBA" id="ARBA00010830"/>
    </source>
</evidence>
<dbReference type="GO" id="GO:0016787">
    <property type="term" value="F:hydrolase activity"/>
    <property type="evidence" value="ECO:0007669"/>
    <property type="project" value="UniProtKB-KW"/>
</dbReference>